<feature type="transmembrane region" description="Helical" evidence="8">
    <location>
        <begin position="73"/>
        <end position="100"/>
    </location>
</feature>
<dbReference type="GeneID" id="87755928"/>
<dbReference type="RefSeq" id="WP_091364310.1">
    <property type="nucleotide sequence ID" value="NZ_FMXA01000010.1"/>
</dbReference>
<keyword evidence="5 8" id="KW-0812">Transmembrane</keyword>
<protein>
    <recommendedName>
        <fullName evidence="9">Phosphate transport system permease protein</fullName>
    </recommendedName>
</protein>
<dbReference type="PANTHER" id="PTHR30425:SF2">
    <property type="entry name" value="ABC TRANSPORTER PERMEASE PROTEIN YQGH-RELATED"/>
    <property type="match status" value="1"/>
</dbReference>
<keyword evidence="4 9" id="KW-1003">Cell membrane</keyword>
<evidence type="ECO:0000256" key="3">
    <source>
        <dbReference type="ARBA" id="ARBA00022448"/>
    </source>
</evidence>
<proteinExistence type="inferred from homology"/>
<evidence type="ECO:0000259" key="10">
    <source>
        <dbReference type="PROSITE" id="PS50928"/>
    </source>
</evidence>
<name>A0A1G5VVM7_9FIRM</name>
<dbReference type="Proteomes" id="UP000199689">
    <property type="component" value="Unassembled WGS sequence"/>
</dbReference>
<dbReference type="Gene3D" id="1.10.3720.10">
    <property type="entry name" value="MetI-like"/>
    <property type="match status" value="1"/>
</dbReference>
<reference evidence="11 12" key="1">
    <citation type="submission" date="2016-10" db="EMBL/GenBank/DDBJ databases">
        <authorList>
            <person name="de Groot N.N."/>
        </authorList>
    </citation>
    <scope>NUCLEOTIDE SEQUENCE [LARGE SCALE GENOMIC DNA]</scope>
    <source>
        <strain evidence="11 12">DSM 15230</strain>
    </source>
</reference>
<dbReference type="InterPro" id="IPR000515">
    <property type="entry name" value="MetI-like"/>
</dbReference>
<feature type="transmembrane region" description="Helical" evidence="8">
    <location>
        <begin position="16"/>
        <end position="37"/>
    </location>
</feature>
<dbReference type="InterPro" id="IPR011864">
    <property type="entry name" value="Phosphate_PstC"/>
</dbReference>
<evidence type="ECO:0000256" key="9">
    <source>
        <dbReference type="RuleBase" id="RU363054"/>
    </source>
</evidence>
<organism evidence="11 12">
    <name type="scientific">Allisonella histaminiformans</name>
    <dbReference type="NCBI Taxonomy" id="209880"/>
    <lineage>
        <taxon>Bacteria</taxon>
        <taxon>Bacillati</taxon>
        <taxon>Bacillota</taxon>
        <taxon>Negativicutes</taxon>
        <taxon>Veillonellales</taxon>
        <taxon>Veillonellaceae</taxon>
        <taxon>Allisonella</taxon>
    </lineage>
</organism>
<accession>A0A1G5VVM7</accession>
<dbReference type="CDD" id="cd06261">
    <property type="entry name" value="TM_PBP2"/>
    <property type="match status" value="1"/>
</dbReference>
<dbReference type="NCBIfam" id="TIGR02138">
    <property type="entry name" value="phosphate_pstC"/>
    <property type="match status" value="1"/>
</dbReference>
<dbReference type="GO" id="GO:0005886">
    <property type="term" value="C:plasma membrane"/>
    <property type="evidence" value="ECO:0007669"/>
    <property type="project" value="UniProtKB-SubCell"/>
</dbReference>
<evidence type="ECO:0000313" key="11">
    <source>
        <dbReference type="EMBL" id="SDA49764.1"/>
    </source>
</evidence>
<comment type="function">
    <text evidence="9">Part of the binding-protein-dependent transport system for phosphate; probably responsible for the translocation of the substrate across the membrane.</text>
</comment>
<evidence type="ECO:0000256" key="4">
    <source>
        <dbReference type="ARBA" id="ARBA00022475"/>
    </source>
</evidence>
<evidence type="ECO:0000256" key="6">
    <source>
        <dbReference type="ARBA" id="ARBA00022989"/>
    </source>
</evidence>
<evidence type="ECO:0000313" key="12">
    <source>
        <dbReference type="Proteomes" id="UP000199689"/>
    </source>
</evidence>
<feature type="domain" description="ABC transmembrane type-1" evidence="10">
    <location>
        <begin position="77"/>
        <end position="292"/>
    </location>
</feature>
<dbReference type="Pfam" id="PF00528">
    <property type="entry name" value="BPD_transp_1"/>
    <property type="match status" value="1"/>
</dbReference>
<keyword evidence="7 8" id="KW-0472">Membrane</keyword>
<gene>
    <name evidence="11" type="ORF">SAMN02910343_00901</name>
</gene>
<dbReference type="EMBL" id="FMXA01000010">
    <property type="protein sequence ID" value="SDA49764.1"/>
    <property type="molecule type" value="Genomic_DNA"/>
</dbReference>
<evidence type="ECO:0000256" key="7">
    <source>
        <dbReference type="ARBA" id="ARBA00023136"/>
    </source>
</evidence>
<dbReference type="PANTHER" id="PTHR30425">
    <property type="entry name" value="PHOSPHATE TRANSPORT SYSTEM PERMEASE PROTEIN PST"/>
    <property type="match status" value="1"/>
</dbReference>
<evidence type="ECO:0000256" key="2">
    <source>
        <dbReference type="ARBA" id="ARBA00007069"/>
    </source>
</evidence>
<dbReference type="AlphaFoldDB" id="A0A1G5VVM7"/>
<comment type="subcellular location">
    <subcellularLocation>
        <location evidence="1 8">Cell membrane</location>
        <topology evidence="1 8">Multi-pass membrane protein</topology>
    </subcellularLocation>
</comment>
<feature type="transmembrane region" description="Helical" evidence="8">
    <location>
        <begin position="120"/>
        <end position="141"/>
    </location>
</feature>
<evidence type="ECO:0000256" key="5">
    <source>
        <dbReference type="ARBA" id="ARBA00022692"/>
    </source>
</evidence>
<comment type="similarity">
    <text evidence="2 9">Belongs to the binding-protein-dependent transport system permease family. CysTW subfamily.</text>
</comment>
<dbReference type="GO" id="GO:0006817">
    <property type="term" value="P:phosphate ion transport"/>
    <property type="evidence" value="ECO:0007669"/>
    <property type="project" value="UniProtKB-KW"/>
</dbReference>
<dbReference type="InterPro" id="IPR035906">
    <property type="entry name" value="MetI-like_sf"/>
</dbReference>
<keyword evidence="12" id="KW-1185">Reference proteome</keyword>
<dbReference type="STRING" id="209880.SAMN02910343_00901"/>
<dbReference type="SUPFAM" id="SSF161098">
    <property type="entry name" value="MetI-like"/>
    <property type="match status" value="1"/>
</dbReference>
<sequence length="299" mass="31692">MSRNIKWRREFTGRGLVSLCGMAIVILTLAISVFLLVRGSETFVTFGHSLSEFLFGMTWKPADDMAGGGKVGAALFIAGSIITSMVALLIAVPFSVATAIFITKISPELGRKVIRPAVEIFAGIPSVVYGWVGLVVLVPWIQELFHLPQGQSILAASVVLSVMIYPTITSISADAIESVNPKFLEGAYGLGATRWQVIYSVLIPAAKRGILTAIILGLSRAFGEALAVAMVIGKMKAFPTSLLAPAHCLTAAIASDMGGAMDGGELNAALWSMALFLFIMSFLFIVAIRLIGRKGQANA</sequence>
<dbReference type="InterPro" id="IPR051124">
    <property type="entry name" value="Phosphate_Transport_Permease"/>
</dbReference>
<keyword evidence="3 8" id="KW-0813">Transport</keyword>
<feature type="transmembrane region" description="Helical" evidence="8">
    <location>
        <begin position="153"/>
        <end position="173"/>
    </location>
</feature>
<dbReference type="PROSITE" id="PS50928">
    <property type="entry name" value="ABC_TM1"/>
    <property type="match status" value="1"/>
</dbReference>
<evidence type="ECO:0000256" key="1">
    <source>
        <dbReference type="ARBA" id="ARBA00004651"/>
    </source>
</evidence>
<keyword evidence="9" id="KW-0592">Phosphate transport</keyword>
<evidence type="ECO:0000256" key="8">
    <source>
        <dbReference type="RuleBase" id="RU363032"/>
    </source>
</evidence>
<feature type="transmembrane region" description="Helical" evidence="8">
    <location>
        <begin position="210"/>
        <end position="232"/>
    </location>
</feature>
<keyword evidence="6 8" id="KW-1133">Transmembrane helix</keyword>
<feature type="transmembrane region" description="Helical" evidence="8">
    <location>
        <begin position="268"/>
        <end position="291"/>
    </location>
</feature>
<dbReference type="GO" id="GO:0005315">
    <property type="term" value="F:phosphate transmembrane transporter activity"/>
    <property type="evidence" value="ECO:0007669"/>
    <property type="project" value="InterPro"/>
</dbReference>
<dbReference type="OrthoDB" id="9785113at2"/>